<comment type="caution">
    <text evidence="1">The sequence shown here is derived from an EMBL/GenBank/DDBJ whole genome shotgun (WGS) entry which is preliminary data.</text>
</comment>
<keyword evidence="2" id="KW-1185">Reference proteome</keyword>
<accession>A0A835YEA5</accession>
<evidence type="ECO:0000313" key="2">
    <source>
        <dbReference type="Proteomes" id="UP000612055"/>
    </source>
</evidence>
<dbReference type="SUPFAM" id="SSF69318">
    <property type="entry name" value="Integrin alpha N-terminal domain"/>
    <property type="match status" value="1"/>
</dbReference>
<dbReference type="InterPro" id="IPR028994">
    <property type="entry name" value="Integrin_alpha_N"/>
</dbReference>
<dbReference type="AlphaFoldDB" id="A0A835YEA5"/>
<reference evidence="1" key="1">
    <citation type="journal article" date="2020" name="bioRxiv">
        <title>Comparative genomics of Chlamydomonas.</title>
        <authorList>
            <person name="Craig R.J."/>
            <person name="Hasan A.R."/>
            <person name="Ness R.W."/>
            <person name="Keightley P.D."/>
        </authorList>
    </citation>
    <scope>NUCLEOTIDE SEQUENCE</scope>
    <source>
        <strain evidence="1">CCAP 11/70</strain>
    </source>
</reference>
<dbReference type="Proteomes" id="UP000612055">
    <property type="component" value="Unassembled WGS sequence"/>
</dbReference>
<name>A0A835YEA5_9CHLO</name>
<protein>
    <submittedName>
        <fullName evidence="1">Uncharacterized protein</fullName>
    </submittedName>
</protein>
<evidence type="ECO:0000313" key="1">
    <source>
        <dbReference type="EMBL" id="KAG2496024.1"/>
    </source>
</evidence>
<organism evidence="1 2">
    <name type="scientific">Edaphochlamys debaryana</name>
    <dbReference type="NCBI Taxonomy" id="47281"/>
    <lineage>
        <taxon>Eukaryota</taxon>
        <taxon>Viridiplantae</taxon>
        <taxon>Chlorophyta</taxon>
        <taxon>core chlorophytes</taxon>
        <taxon>Chlorophyceae</taxon>
        <taxon>CS clade</taxon>
        <taxon>Chlamydomonadales</taxon>
        <taxon>Chlamydomonadales incertae sedis</taxon>
        <taxon>Edaphochlamys</taxon>
    </lineage>
</organism>
<sequence length="420" mass="43170">MYRNASLLGLTAVAGVMGTNLRNWSTDATAPFTVVVIQSLDTPNIDWGGNFLAAELSCAAAPATTSLTLGTREAYIVGATPGATAFHTSKPVPVEPGWTLHAFVRRRGGTGGAYYYGGAISASGGIALRESFANQPPISIGPDRLTVGTSTCMSTAKGRTQLGVVLVYSRALNVTDLKRIHEAYAPRFGWVRGARTVECGRWTKGGPGETRVQQDCDGDGLLDSVLVDVTGARGVALSSRGCSTEDADTGYPNAPASACPAVLGGFCAKPPGEWCLGGEILQLDCDGDGVRDLACVRNDERSNLTVIRSRLGCSLLAADSSCPPLTARGSCAFPAGSLCSQGRMLSVDCDADGVRDWSMPAAVRDCRPPPASAANSAAATAALASAHTHSSPDAASAGLVVRLHPHGGPACASQPGHRSP</sequence>
<gene>
    <name evidence="1" type="ORF">HYH03_005946</name>
</gene>
<dbReference type="EMBL" id="JAEHOE010000021">
    <property type="protein sequence ID" value="KAG2496024.1"/>
    <property type="molecule type" value="Genomic_DNA"/>
</dbReference>
<proteinExistence type="predicted"/>